<keyword evidence="1" id="KW-0472">Membrane</keyword>
<gene>
    <name evidence="2" type="ORF">CR105_10295</name>
</gene>
<keyword evidence="1" id="KW-1133">Transmembrane helix</keyword>
<evidence type="ECO:0000313" key="2">
    <source>
        <dbReference type="EMBL" id="PIL44867.1"/>
    </source>
</evidence>
<sequence length="224" mass="23913">MLAFFVSAIVVSAWGYLIYRDGRHKGSRHWKLLSLVAEVCVAVGLIGLATFAGRMKVGADHQLLEERVGLSQAAVDDRMRLAALDSCAPASPRPLAPYNPSVAKKELCAIAGSFKVANASAADREAAELSLRDFTSKYPGCVENVFSRHSECSNVVTSATQLADELRILETSKQTARDDESIAAILEAPNSWGFLLLAFVIAALGVSIKCARAAAEYVNAAKSP</sequence>
<dbReference type="Proteomes" id="UP000230390">
    <property type="component" value="Unassembled WGS sequence"/>
</dbReference>
<keyword evidence="1" id="KW-0812">Transmembrane</keyword>
<organism evidence="2 3">
    <name type="scientific">Massilia eurypsychrophila</name>
    <dbReference type="NCBI Taxonomy" id="1485217"/>
    <lineage>
        <taxon>Bacteria</taxon>
        <taxon>Pseudomonadati</taxon>
        <taxon>Pseudomonadota</taxon>
        <taxon>Betaproteobacteria</taxon>
        <taxon>Burkholderiales</taxon>
        <taxon>Oxalobacteraceae</taxon>
        <taxon>Telluria group</taxon>
        <taxon>Massilia</taxon>
    </lineage>
</organism>
<protein>
    <submittedName>
        <fullName evidence="2">Uncharacterized protein</fullName>
    </submittedName>
</protein>
<feature type="transmembrane region" description="Helical" evidence="1">
    <location>
        <begin position="31"/>
        <end position="52"/>
    </location>
</feature>
<accession>A0A2G8TFP1</accession>
<feature type="transmembrane region" description="Helical" evidence="1">
    <location>
        <begin position="194"/>
        <end position="215"/>
    </location>
</feature>
<comment type="caution">
    <text evidence="2">The sequence shown here is derived from an EMBL/GenBank/DDBJ whole genome shotgun (WGS) entry which is preliminary data.</text>
</comment>
<dbReference type="AlphaFoldDB" id="A0A2G8TFP1"/>
<name>A0A2G8TFP1_9BURK</name>
<evidence type="ECO:0000256" key="1">
    <source>
        <dbReference type="SAM" id="Phobius"/>
    </source>
</evidence>
<evidence type="ECO:0000313" key="3">
    <source>
        <dbReference type="Proteomes" id="UP000230390"/>
    </source>
</evidence>
<dbReference type="EMBL" id="PDOC01000005">
    <property type="protein sequence ID" value="PIL44867.1"/>
    <property type="molecule type" value="Genomic_DNA"/>
</dbReference>
<reference evidence="2 3" key="1">
    <citation type="submission" date="2017-10" db="EMBL/GenBank/DDBJ databases">
        <title>Massilia psychrophilum sp. nov., a novel purple-pigmented bacterium isolated from Tianshan glacier, Xinjiang Municipality, China.</title>
        <authorList>
            <person name="Wang H."/>
        </authorList>
    </citation>
    <scope>NUCLEOTIDE SEQUENCE [LARGE SCALE GENOMIC DNA]</scope>
    <source>
        <strain evidence="2 3">JCM 30074</strain>
    </source>
</reference>
<keyword evidence="3" id="KW-1185">Reference proteome</keyword>
<proteinExistence type="predicted"/>